<dbReference type="VEuPathDB" id="FungiDB:FGRAMPH1_01G25735"/>
<protein>
    <submittedName>
        <fullName evidence="1">Chromosome 4, complete genome</fullName>
    </submittedName>
</protein>
<dbReference type="Proteomes" id="UP000070720">
    <property type="component" value="Chromosome 4"/>
</dbReference>
<dbReference type="EnsemblFungi" id="CEF84860">
    <property type="protein sequence ID" value="CEF84860"/>
    <property type="gene ID" value="FGRRES_15456"/>
</dbReference>
<reference evidence="2" key="4">
    <citation type="submission" date="2017-01" db="UniProtKB">
        <authorList>
            <consortium name="EnsemblFungi"/>
        </authorList>
    </citation>
    <scope>IDENTIFICATION</scope>
    <source>
        <strain evidence="2">PH-1 / ATCC MYA-4620 / FGSC 9075 / NRRL 31084</strain>
    </source>
</reference>
<name>A0A098DSJ8_GIBZE</name>
<gene>
    <name evidence="1" type="ORF">FGRAMPH1_01T25735</name>
</gene>
<organism evidence="1 3">
    <name type="scientific">Gibberella zeae (strain ATCC MYA-4620 / CBS 123657 / FGSC 9075 / NRRL 31084 / PH-1)</name>
    <name type="common">Wheat head blight fungus</name>
    <name type="synonym">Fusarium graminearum</name>
    <dbReference type="NCBI Taxonomy" id="229533"/>
    <lineage>
        <taxon>Eukaryota</taxon>
        <taxon>Fungi</taxon>
        <taxon>Dikarya</taxon>
        <taxon>Ascomycota</taxon>
        <taxon>Pezizomycotina</taxon>
        <taxon>Sordariomycetes</taxon>
        <taxon>Hypocreomycetidae</taxon>
        <taxon>Hypocreales</taxon>
        <taxon>Nectriaceae</taxon>
        <taxon>Fusarium</taxon>
    </lineage>
</organism>
<keyword evidence="3" id="KW-1185">Reference proteome</keyword>
<accession>A0A0E0SEJ7</accession>
<reference evidence="2 3" key="2">
    <citation type="journal article" date="2010" name="Nature">
        <title>Comparative genomics reveals mobile pathogenicity chromosomes in Fusarium.</title>
        <authorList>
            <person name="Ma L.J."/>
            <person name="van der Does H.C."/>
            <person name="Borkovich K.A."/>
            <person name="Coleman J.J."/>
            <person name="Daboussi M.J."/>
            <person name="Di Pietro A."/>
            <person name="Dufresne M."/>
            <person name="Freitag M."/>
            <person name="Grabherr M."/>
            <person name="Henrissat B."/>
            <person name="Houterman P.M."/>
            <person name="Kang S."/>
            <person name="Shim W.B."/>
            <person name="Woloshuk C."/>
            <person name="Xie X."/>
            <person name="Xu J.R."/>
            <person name="Antoniw J."/>
            <person name="Baker S.E."/>
            <person name="Bluhm B.H."/>
            <person name="Breakspear A."/>
            <person name="Brown D.W."/>
            <person name="Butchko R.A."/>
            <person name="Chapman S."/>
            <person name="Coulson R."/>
            <person name="Coutinho P.M."/>
            <person name="Danchin E.G."/>
            <person name="Diener A."/>
            <person name="Gale L.R."/>
            <person name="Gardiner D.M."/>
            <person name="Goff S."/>
            <person name="Hammond-Kosack K.E."/>
            <person name="Hilburn K."/>
            <person name="Hua-Van A."/>
            <person name="Jonkers W."/>
            <person name="Kazan K."/>
            <person name="Kodira C.D."/>
            <person name="Koehrsen M."/>
            <person name="Kumar L."/>
            <person name="Lee Y.H."/>
            <person name="Li L."/>
            <person name="Manners J.M."/>
            <person name="Miranda-Saavedra D."/>
            <person name="Mukherjee M."/>
            <person name="Park G."/>
            <person name="Park J."/>
            <person name="Park S.Y."/>
            <person name="Proctor R.H."/>
            <person name="Regev A."/>
            <person name="Ruiz-Roldan M.C."/>
            <person name="Sain D."/>
            <person name="Sakthikumar S."/>
            <person name="Sykes S."/>
            <person name="Schwartz D.C."/>
            <person name="Turgeon B.G."/>
            <person name="Wapinski I."/>
            <person name="Yoder O."/>
            <person name="Young S."/>
            <person name="Zeng Q."/>
            <person name="Zhou S."/>
            <person name="Galagan J."/>
            <person name="Cuomo C.A."/>
            <person name="Kistler H.C."/>
            <person name="Rep M."/>
        </authorList>
    </citation>
    <scope>GENOME REANNOTATION</scope>
    <source>
        <strain evidence="3">ATCC MYA-4620 / CBS 123657 / FGSC 9075 / NRRL 31084 / PH-1</strain>
        <strain evidence="2">PH-1 / ATCC MYA-4620 / FGSC 9075 / NRRL 31084</strain>
    </source>
</reference>
<evidence type="ECO:0000313" key="1">
    <source>
        <dbReference type="EMBL" id="CEF84860.1"/>
    </source>
</evidence>
<evidence type="ECO:0000313" key="2">
    <source>
        <dbReference type="EnsemblFungi" id="CEF84860"/>
    </source>
</evidence>
<reference evidence="2 3" key="1">
    <citation type="journal article" date="2007" name="Science">
        <title>The Fusarium graminearum genome reveals a link between localized polymorphism and pathogen specialization.</title>
        <authorList>
            <person name="Cuomo C.A."/>
            <person name="Gueldener U."/>
            <person name="Xu J.-R."/>
            <person name="Trail F."/>
            <person name="Turgeon B.G."/>
            <person name="Di Pietro A."/>
            <person name="Walton J.D."/>
            <person name="Ma L.-J."/>
            <person name="Baker S.E."/>
            <person name="Rep M."/>
            <person name="Adam G."/>
            <person name="Antoniw J."/>
            <person name="Baldwin T."/>
            <person name="Calvo S.E."/>
            <person name="Chang Y.-L."/>
            <person name="DeCaprio D."/>
            <person name="Gale L.R."/>
            <person name="Gnerre S."/>
            <person name="Goswami R.S."/>
            <person name="Hammond-Kosack K."/>
            <person name="Harris L.J."/>
            <person name="Hilburn K."/>
            <person name="Kennell J.C."/>
            <person name="Kroken S."/>
            <person name="Magnuson J.K."/>
            <person name="Mannhaupt G."/>
            <person name="Mauceli E.W."/>
            <person name="Mewes H.-W."/>
            <person name="Mitterbauer R."/>
            <person name="Muehlbauer G."/>
            <person name="Muensterkoetter M."/>
            <person name="Nelson D."/>
            <person name="O'Donnell K."/>
            <person name="Ouellet T."/>
            <person name="Qi W."/>
            <person name="Quesneville H."/>
            <person name="Roncero M.I.G."/>
            <person name="Seong K.-Y."/>
            <person name="Tetko I.V."/>
            <person name="Urban M."/>
            <person name="Waalwijk C."/>
            <person name="Ward T.J."/>
            <person name="Yao J."/>
            <person name="Birren B.W."/>
            <person name="Kistler H.C."/>
        </authorList>
    </citation>
    <scope>NUCLEOTIDE SEQUENCE [LARGE SCALE GENOMIC DNA]</scope>
    <source>
        <strain evidence="3">ATCC MYA-4620 / CBS 123657 / FGSC 9075 / NRRL 31084 / PH-1</strain>
        <strain evidence="2">PH-1 / ATCC MYA-4620 / FGSC 9075 / NRRL 31084</strain>
    </source>
</reference>
<dbReference type="AlphaFoldDB" id="A0A098DSJ8"/>
<proteinExistence type="predicted"/>
<accession>A0A098DSJ8</accession>
<reference evidence="1 3" key="3">
    <citation type="journal article" date="2015" name="BMC Genomics">
        <title>The completed genome sequence of the pathogenic ascomycete fungus Fusarium graminearum.</title>
        <authorList>
            <person name="King R."/>
            <person name="Urban M."/>
            <person name="Hammond-Kosack M.C."/>
            <person name="Hassani-Pak K."/>
            <person name="Hammond-Kosack K.E."/>
        </authorList>
    </citation>
    <scope>NUCLEOTIDE SEQUENCE [LARGE SCALE GENOMIC DNA]</scope>
    <source>
        <strain evidence="3">ATCC MYA-4620 / CBS 123657 / FGSC 9075 / NRRL 31084 / PH-1</strain>
        <strain evidence="1">PH-1</strain>
    </source>
</reference>
<sequence length="77" mass="8548">MAVITALQKYVREHVLVTWLTETFGGRDTGVWSIEELVGGKDGTWKVTSPEAITEDQQTILAEKSQPKRALTFGAKK</sequence>
<evidence type="ECO:0000313" key="3">
    <source>
        <dbReference type="Proteomes" id="UP000070720"/>
    </source>
</evidence>
<dbReference type="EMBL" id="HG970335">
    <property type="protein sequence ID" value="CEF84860.1"/>
    <property type="molecule type" value="Genomic_DNA"/>
</dbReference>
<dbReference type="InParanoid" id="A0A098DSJ8"/>